<dbReference type="PRINTS" id="PR00313">
    <property type="entry name" value="CABNDNGRPT"/>
</dbReference>
<dbReference type="InterPro" id="IPR024079">
    <property type="entry name" value="MetalloPept_cat_dom_sf"/>
</dbReference>
<name>A0A9X1IAB0_9PROT</name>
<evidence type="ECO:0000259" key="5">
    <source>
        <dbReference type="Pfam" id="PF08548"/>
    </source>
</evidence>
<dbReference type="InterPro" id="IPR011049">
    <property type="entry name" value="Serralysin-like_metalloprot_C"/>
</dbReference>
<dbReference type="InterPro" id="IPR018511">
    <property type="entry name" value="Hemolysin-typ_Ca-bd_CS"/>
</dbReference>
<dbReference type="RefSeq" id="WP_226605416.1">
    <property type="nucleotide sequence ID" value="NZ_JAJAQI010000005.1"/>
</dbReference>
<feature type="domain" description="Peptidase M10 serralysin C-terminal" evidence="5">
    <location>
        <begin position="225"/>
        <end position="392"/>
    </location>
</feature>
<dbReference type="InterPro" id="IPR013858">
    <property type="entry name" value="Peptidase_M10B_C"/>
</dbReference>
<keyword evidence="4" id="KW-0677">Repeat</keyword>
<keyword evidence="7" id="KW-1185">Reference proteome</keyword>
<evidence type="ECO:0000313" key="6">
    <source>
        <dbReference type="EMBL" id="MCB4821130.1"/>
    </source>
</evidence>
<dbReference type="GO" id="GO:0005509">
    <property type="term" value="F:calcium ion binding"/>
    <property type="evidence" value="ECO:0007669"/>
    <property type="project" value="InterPro"/>
</dbReference>
<dbReference type="InterPro" id="IPR001343">
    <property type="entry name" value="Hemolysn_Ca-bd"/>
</dbReference>
<proteinExistence type="predicted"/>
<dbReference type="SUPFAM" id="SSF55486">
    <property type="entry name" value="Metalloproteases ('zincins'), catalytic domain"/>
    <property type="match status" value="1"/>
</dbReference>
<comment type="cofactor">
    <cofactor evidence="1">
        <name>Ca(2+)</name>
        <dbReference type="ChEBI" id="CHEBI:29108"/>
    </cofactor>
</comment>
<dbReference type="EMBL" id="JAJAQI010000005">
    <property type="protein sequence ID" value="MCB4821130.1"/>
    <property type="molecule type" value="Genomic_DNA"/>
</dbReference>
<dbReference type="GO" id="GO:0005615">
    <property type="term" value="C:extracellular space"/>
    <property type="evidence" value="ECO:0007669"/>
    <property type="project" value="InterPro"/>
</dbReference>
<dbReference type="Pfam" id="PF08548">
    <property type="entry name" value="Peptidase_M10_C"/>
    <property type="match status" value="1"/>
</dbReference>
<dbReference type="Proteomes" id="UP001139311">
    <property type="component" value="Unassembled WGS sequence"/>
</dbReference>
<dbReference type="Gene3D" id="3.40.390.10">
    <property type="entry name" value="Collagenase (Catalytic Domain)"/>
    <property type="match status" value="1"/>
</dbReference>
<comment type="caution">
    <text evidence="6">The sequence shown here is derived from an EMBL/GenBank/DDBJ whole genome shotgun (WGS) entry which is preliminary data.</text>
</comment>
<dbReference type="GO" id="GO:0008237">
    <property type="term" value="F:metallopeptidase activity"/>
    <property type="evidence" value="ECO:0007669"/>
    <property type="project" value="InterPro"/>
</dbReference>
<dbReference type="PANTHER" id="PTHR38340">
    <property type="entry name" value="S-LAYER PROTEIN"/>
    <property type="match status" value="1"/>
</dbReference>
<organism evidence="6 7">
    <name type="scientific">Roseicella aerolata</name>
    <dbReference type="NCBI Taxonomy" id="2883479"/>
    <lineage>
        <taxon>Bacteria</taxon>
        <taxon>Pseudomonadati</taxon>
        <taxon>Pseudomonadota</taxon>
        <taxon>Alphaproteobacteria</taxon>
        <taxon>Acetobacterales</taxon>
        <taxon>Roseomonadaceae</taxon>
        <taxon>Roseicella</taxon>
    </lineage>
</organism>
<sequence>MATSTTIGATRNKYIDGLLSGRAWTGLLTFGFPEEAAVYDSLYGAGEPYSGFAALAPAGRDAVRAALLGTPNGSGNAALQGMGIAQFTQLDITEGDSGADLRIAESARPPTAWAYYPGAGTGGDVWFGTAYAGTVHDFRSPTLGNYAYVTVLHELGHALGLKHAQEGGGPGATAVPADRDSLEFTVMTYRSYIGAPTSGYSFEQWGAPQSYMMLDIAALQAMYGADFGTRTGDTIYSWNPLTGEMSVDGTGQGRPGGNRIFLTTWDGGGRDTYDLSDYANGVNVDLAPGGWSILSGAQLAKLGNTKYARGNVFNALQYQGDRRSLIEDAIGGIGNDTLRGNVAANLLQGGAGNDSLSGLDGNDTLEGGAGKNTLVGGAGDDSYIVSSTTDVLIEAAAAGTDTVITSLAWTLGANFETLILTGDAKVNGTGNPLRNLMQGNVGDNLLSGAAGNDTLLGAEGNDTLNGGLGANQLHGGPGDDTYVVSSAMDAIFEAPNDGRDRVVTTLSFTLPDDIERLEFTGTAAAAGTGNATANVILGNAGLNRLSGLDGNDSLSGDRGADTLLGGGGDDTLVGGAGADQLTGGAGADHFLFLRPDDGFDTILDFDGTSDCLAFSGMPFGLTAGIDLQATGRLTLNATGSAVGTAAQFVYNTTTHILCWDMNGAASGGVLRLVMLRDAVAVTAADFIVIA</sequence>
<keyword evidence="3" id="KW-0964">Secreted</keyword>
<evidence type="ECO:0000256" key="2">
    <source>
        <dbReference type="ARBA" id="ARBA00004613"/>
    </source>
</evidence>
<dbReference type="Gene3D" id="2.150.10.10">
    <property type="entry name" value="Serralysin-like metalloprotease, C-terminal"/>
    <property type="match status" value="2"/>
</dbReference>
<comment type="subcellular location">
    <subcellularLocation>
        <location evidence="2">Secreted</location>
    </subcellularLocation>
</comment>
<dbReference type="AlphaFoldDB" id="A0A9X1IAB0"/>
<evidence type="ECO:0000256" key="3">
    <source>
        <dbReference type="ARBA" id="ARBA00022525"/>
    </source>
</evidence>
<dbReference type="CDD" id="cd04277">
    <property type="entry name" value="ZnMc_serralysin_like"/>
    <property type="match status" value="1"/>
</dbReference>
<gene>
    <name evidence="6" type="ORF">LHA35_05210</name>
</gene>
<dbReference type="InterPro" id="IPR050557">
    <property type="entry name" value="RTX_toxin/Mannuronan_C5-epim"/>
</dbReference>
<dbReference type="Pfam" id="PF00353">
    <property type="entry name" value="HemolysinCabind"/>
    <property type="match status" value="4"/>
</dbReference>
<evidence type="ECO:0000313" key="7">
    <source>
        <dbReference type="Proteomes" id="UP001139311"/>
    </source>
</evidence>
<evidence type="ECO:0000256" key="1">
    <source>
        <dbReference type="ARBA" id="ARBA00001913"/>
    </source>
</evidence>
<dbReference type="InterPro" id="IPR034033">
    <property type="entry name" value="Serralysin-like"/>
</dbReference>
<accession>A0A9X1IAB0</accession>
<evidence type="ECO:0000256" key="4">
    <source>
        <dbReference type="ARBA" id="ARBA00022737"/>
    </source>
</evidence>
<dbReference type="SUPFAM" id="SSF51120">
    <property type="entry name" value="beta-Roll"/>
    <property type="match status" value="3"/>
</dbReference>
<protein>
    <submittedName>
        <fullName evidence="6">M10 family metallopeptidase C-terminal domain-containing protein</fullName>
    </submittedName>
</protein>
<dbReference type="PROSITE" id="PS00330">
    <property type="entry name" value="HEMOLYSIN_CALCIUM"/>
    <property type="match status" value="3"/>
</dbReference>
<reference evidence="6" key="1">
    <citation type="submission" date="2021-10" db="EMBL/GenBank/DDBJ databases">
        <title>Roseicella aerolatum sp. nov., isolated from aerosols of e-waste dismantling site.</title>
        <authorList>
            <person name="Qin T."/>
        </authorList>
    </citation>
    <scope>NUCLEOTIDE SEQUENCE</scope>
    <source>
        <strain evidence="6">GB24</strain>
    </source>
</reference>
<dbReference type="PANTHER" id="PTHR38340:SF1">
    <property type="entry name" value="S-LAYER PROTEIN"/>
    <property type="match status" value="1"/>
</dbReference>